<keyword evidence="2" id="KW-1185">Reference proteome</keyword>
<dbReference type="AlphaFoldDB" id="A0A5D2U7M4"/>
<accession>A0A5D2U7M4</accession>
<protein>
    <submittedName>
        <fullName evidence="1">Uncharacterized protein</fullName>
    </submittedName>
</protein>
<dbReference type="Proteomes" id="UP000323597">
    <property type="component" value="Chromosome D07"/>
</dbReference>
<dbReference type="EMBL" id="CM017655">
    <property type="protein sequence ID" value="TYI72760.1"/>
    <property type="molecule type" value="Genomic_DNA"/>
</dbReference>
<proteinExistence type="predicted"/>
<organism evidence="1 2">
    <name type="scientific">Gossypium mustelinum</name>
    <name type="common">Cotton</name>
    <name type="synonym">Gossypium caicoense</name>
    <dbReference type="NCBI Taxonomy" id="34275"/>
    <lineage>
        <taxon>Eukaryota</taxon>
        <taxon>Viridiplantae</taxon>
        <taxon>Streptophyta</taxon>
        <taxon>Embryophyta</taxon>
        <taxon>Tracheophyta</taxon>
        <taxon>Spermatophyta</taxon>
        <taxon>Magnoliopsida</taxon>
        <taxon>eudicotyledons</taxon>
        <taxon>Gunneridae</taxon>
        <taxon>Pentapetalae</taxon>
        <taxon>rosids</taxon>
        <taxon>malvids</taxon>
        <taxon>Malvales</taxon>
        <taxon>Malvaceae</taxon>
        <taxon>Malvoideae</taxon>
        <taxon>Gossypium</taxon>
    </lineage>
</organism>
<evidence type="ECO:0000313" key="1">
    <source>
        <dbReference type="EMBL" id="TYI72760.1"/>
    </source>
</evidence>
<sequence length="100" mass="11334">MVVVNSSLCPFNPTSLDLLRANQKPLKRLLRYLGLSFERALSTIIFGCGFDLNEITMVNGALARGSFACKVMVRFKCQPLRRQLRLKKGDKEKKRKLTSS</sequence>
<gene>
    <name evidence="1" type="ORF">E1A91_D07G081700v1</name>
</gene>
<name>A0A5D2U7M4_GOSMU</name>
<reference evidence="1 2" key="1">
    <citation type="submission" date="2019-07" db="EMBL/GenBank/DDBJ databases">
        <title>WGS assembly of Gossypium mustelinum.</title>
        <authorList>
            <person name="Chen Z.J."/>
            <person name="Sreedasyam A."/>
            <person name="Ando A."/>
            <person name="Song Q."/>
            <person name="De L."/>
            <person name="Hulse-Kemp A."/>
            <person name="Ding M."/>
            <person name="Ye W."/>
            <person name="Kirkbride R."/>
            <person name="Jenkins J."/>
            <person name="Plott C."/>
            <person name="Lovell J."/>
            <person name="Lin Y.-M."/>
            <person name="Vaughn R."/>
            <person name="Liu B."/>
            <person name="Li W."/>
            <person name="Simpson S."/>
            <person name="Scheffler B."/>
            <person name="Saski C."/>
            <person name="Grover C."/>
            <person name="Hu G."/>
            <person name="Conover J."/>
            <person name="Carlson J."/>
            <person name="Shu S."/>
            <person name="Boston L."/>
            <person name="Williams M."/>
            <person name="Peterson D."/>
            <person name="Mcgee K."/>
            <person name="Jones D."/>
            <person name="Wendel J."/>
            <person name="Stelly D."/>
            <person name="Grimwood J."/>
            <person name="Schmutz J."/>
        </authorList>
    </citation>
    <scope>NUCLEOTIDE SEQUENCE [LARGE SCALE GENOMIC DNA]</scope>
    <source>
        <strain evidence="1">1408120.09</strain>
    </source>
</reference>
<evidence type="ECO:0000313" key="2">
    <source>
        <dbReference type="Proteomes" id="UP000323597"/>
    </source>
</evidence>